<proteinExistence type="predicted"/>
<dbReference type="Proteomes" id="UP000092420">
    <property type="component" value="Unassembled WGS sequence"/>
</dbReference>
<dbReference type="PATRIC" id="fig|1706435.3.peg.430"/>
<accession>A0A150JLL6</accession>
<organism evidence="3">
    <name type="scientific">Candidatus Methanofastidiosum methylothiophilum</name>
    <dbReference type="NCBI Taxonomy" id="1705564"/>
    <lineage>
        <taxon>Archaea</taxon>
        <taxon>Methanobacteriati</taxon>
        <taxon>Methanobacteriota</taxon>
        <taxon>Stenosarchaea group</taxon>
        <taxon>Candidatus Methanofastidiosia</taxon>
        <taxon>Candidatus Methanofastidiosales</taxon>
        <taxon>Candidatus Methanofastidiosaceae</taxon>
        <taxon>Candidatus Methanofastidiosum</taxon>
    </lineage>
</organism>
<evidence type="ECO:0000313" key="2">
    <source>
        <dbReference type="EMBL" id="KYC55205.1"/>
    </source>
</evidence>
<dbReference type="Pfam" id="PF07812">
    <property type="entry name" value="TfuA"/>
    <property type="match status" value="1"/>
</dbReference>
<comment type="caution">
    <text evidence="3">The sequence shown here is derived from an EMBL/GenBank/DDBJ whole genome shotgun (WGS) entry which is preliminary data.</text>
</comment>
<name>A0A150JLL6_9EURY</name>
<protein>
    <submittedName>
        <fullName evidence="3">TfuA-like protein</fullName>
    </submittedName>
</protein>
<gene>
    <name evidence="2" type="ORF">AN188_00430</name>
    <name evidence="3" type="ORF">APG09_00439</name>
</gene>
<evidence type="ECO:0000259" key="1">
    <source>
        <dbReference type="Pfam" id="PF07812"/>
    </source>
</evidence>
<dbReference type="NCBIfam" id="NF033432">
    <property type="entry name" value="ThioGly_TfuA_rel"/>
    <property type="match status" value="1"/>
</dbReference>
<dbReference type="AlphaFoldDB" id="A0A150JLL6"/>
<evidence type="ECO:0000313" key="4">
    <source>
        <dbReference type="Proteomes" id="UP000092420"/>
    </source>
</evidence>
<reference evidence="3 4" key="1">
    <citation type="journal article" date="2016" name="ISME J.">
        <title>Chasing the elusive Euryarchaeota class WSA2: genomes reveal a uniquely fastidious methyl-reducing methanogen.</title>
        <authorList>
            <person name="Nobu M.K."/>
            <person name="Narihiro T."/>
            <person name="Kuroda K."/>
            <person name="Mei R."/>
            <person name="Liu W.T."/>
        </authorList>
    </citation>
    <scope>NUCLEOTIDE SEQUENCE [LARGE SCALE GENOMIC DNA]</scope>
    <source>
        <strain evidence="2">ADurb1013_Bin02101</strain>
        <strain evidence="3">ADurb1213_Bin02801</strain>
    </source>
</reference>
<accession>A0A150JDH3</accession>
<accession>A0A150JKF9</accession>
<feature type="domain" description="TfuA-like core" evidence="1">
    <location>
        <begin position="55"/>
        <end position="171"/>
    </location>
</feature>
<dbReference type="PATRIC" id="fig|1706433.3.peg.431"/>
<evidence type="ECO:0000313" key="3">
    <source>
        <dbReference type="EMBL" id="KYC58160.1"/>
    </source>
</evidence>
<dbReference type="EMBL" id="LNJE01000004">
    <property type="protein sequence ID" value="KYC58160.1"/>
    <property type="molecule type" value="Genomic_DNA"/>
</dbReference>
<dbReference type="EMBL" id="LNJB01000003">
    <property type="protein sequence ID" value="KYC55205.1"/>
    <property type="molecule type" value="Genomic_DNA"/>
</dbReference>
<sequence length="221" mass="25346">MIKIIIYLGPSLPLKEAKKILYSNTNREVIYAPPIKRDDIPNAINEGFNILGIIDGLFFRESAVSPREIMEALKTKVKIYGASSMGALRASELDRYGMIGIGKIYHWYRDGTLNSDDEVALSFESEAYTPISEPLINIRETIKKAFENNILNKEESEVVFKSAKNLYFPERRWEKIIQNSENILNKSLSNLAEFVKNNKVDVKKEDAILLLKRIDEDSKWL</sequence>
<dbReference type="InterPro" id="IPR012924">
    <property type="entry name" value="TfuA_core"/>
</dbReference>